<organism evidence="1 2">
    <name type="scientific">Pedobacter steynii</name>
    <dbReference type="NCBI Taxonomy" id="430522"/>
    <lineage>
        <taxon>Bacteria</taxon>
        <taxon>Pseudomonadati</taxon>
        <taxon>Bacteroidota</taxon>
        <taxon>Sphingobacteriia</taxon>
        <taxon>Sphingobacteriales</taxon>
        <taxon>Sphingobacteriaceae</taxon>
        <taxon>Pedobacter</taxon>
    </lineage>
</organism>
<dbReference type="Pfam" id="PF14717">
    <property type="entry name" value="DUF4465"/>
    <property type="match status" value="1"/>
</dbReference>
<reference evidence="2" key="1">
    <citation type="submission" date="2016-10" db="EMBL/GenBank/DDBJ databases">
        <authorList>
            <person name="Varghese N."/>
            <person name="Submissions S."/>
        </authorList>
    </citation>
    <scope>NUCLEOTIDE SEQUENCE [LARGE SCALE GENOMIC DNA]</scope>
    <source>
        <strain evidence="2">DSM 19110</strain>
    </source>
</reference>
<accession>A0A1G9S7E8</accession>
<keyword evidence="2" id="KW-1185">Reference proteome</keyword>
<dbReference type="OrthoDB" id="975232at2"/>
<dbReference type="InterPro" id="IPR027828">
    <property type="entry name" value="DUF4465"/>
</dbReference>
<dbReference type="EMBL" id="FNGY01000003">
    <property type="protein sequence ID" value="SDM31341.1"/>
    <property type="molecule type" value="Genomic_DNA"/>
</dbReference>
<dbReference type="RefSeq" id="WP_074606263.1">
    <property type="nucleotide sequence ID" value="NZ_FNGY01000003.1"/>
</dbReference>
<protein>
    <submittedName>
        <fullName evidence="1">Ribonuclease HI</fullName>
    </submittedName>
</protein>
<evidence type="ECO:0000313" key="2">
    <source>
        <dbReference type="Proteomes" id="UP000183200"/>
    </source>
</evidence>
<dbReference type="AlphaFoldDB" id="A0A1G9S7E8"/>
<name>A0A1G9S7E8_9SPHI</name>
<dbReference type="PROSITE" id="PS51257">
    <property type="entry name" value="PROKAR_LIPOPROTEIN"/>
    <property type="match status" value="1"/>
</dbReference>
<proteinExistence type="predicted"/>
<dbReference type="Gene3D" id="2.60.120.1350">
    <property type="entry name" value="Protein of unknown function DUF4465"/>
    <property type="match status" value="1"/>
</dbReference>
<gene>
    <name evidence="1" type="ORF">SAMN05421820_103490</name>
</gene>
<evidence type="ECO:0000313" key="1">
    <source>
        <dbReference type="EMBL" id="SDM31341.1"/>
    </source>
</evidence>
<dbReference type="Proteomes" id="UP000183200">
    <property type="component" value="Unassembled WGS sequence"/>
</dbReference>
<sequence length="342" mass="37089">MKQKFSYSMLLVTVAMLSFFSCSKEKREIRIAYPDDITFEEQGLPEFSFRIPDAPFKVGNDQSGRITVNVKKNGDGTFSGFALSNKNWRSYPWNLSPDFAPLGGLTAAQKQASIDSTIFSVFTSKPNQTGSYLVASVKDEDAAITLEKPGVVEHILVANTTYNVLLESYGSAYSGTLDPKTQEYLMTGGKVKNILIANTSTTRYGRFSLPGPGGTNMIRLSGEENLVKAAAGHTAAEAARLAGKTEAAVKADSTKAAEGISKGYVKLTIKGFKAGATTGNVDYWLAIRPKVDPANPELNYVQQDWFKVGLATLGTVDKLVFQLSSSTPVPPYFCLDGIRLRK</sequence>